<proteinExistence type="predicted"/>
<reference evidence="4" key="2">
    <citation type="submission" date="2023-01" db="EMBL/GenBank/DDBJ databases">
        <authorList>
            <person name="Sun Q."/>
            <person name="Evtushenko L."/>
        </authorList>
    </citation>
    <scope>NUCLEOTIDE SEQUENCE</scope>
    <source>
        <strain evidence="4">VKM Ac-2007</strain>
    </source>
</reference>
<dbReference type="SMART" id="SM00450">
    <property type="entry name" value="RHOD"/>
    <property type="match status" value="2"/>
</dbReference>
<comment type="caution">
    <text evidence="4">The sequence shown here is derived from an EMBL/GenBank/DDBJ whole genome shotgun (WGS) entry which is preliminary data.</text>
</comment>
<keyword evidence="5" id="KW-1185">Reference proteome</keyword>
<dbReference type="SUPFAM" id="SSF52821">
    <property type="entry name" value="Rhodanese/Cell cycle control phosphatase"/>
    <property type="match status" value="2"/>
</dbReference>
<sequence>MSPLITPSELSGLAGATILDVRWKLGGPPGIESYREAHVPGAVFCDLDADLAAPAGAAGRHPLPSAERFQEAMRRLGVSDSRPVVVYDEADSTAAARAWWALRHFGHPDVRVLDGGLRAWISEDLPVAEGDQAAAPGDFVARPGGMPVLDAEQAAELAGDGVLLDARAAERYRGEVEQVDPVAGHIPGAVSAPTGENVDPAGRFHLPDFLRERFNTLGAVPGVRVGAYCGSGVTAAHEVLALEVAGIQAALYVGSWSNWVADPSRPVATG</sequence>
<evidence type="ECO:0000259" key="3">
    <source>
        <dbReference type="PROSITE" id="PS50206"/>
    </source>
</evidence>
<feature type="domain" description="Rhodanese" evidence="3">
    <location>
        <begin position="12"/>
        <end position="129"/>
    </location>
</feature>
<dbReference type="AlphaFoldDB" id="A0A9W6I5F9"/>
<name>A0A9W6I5F9_9ACTN</name>
<accession>A0A9W6I5F9</accession>
<dbReference type="PROSITE" id="PS50206">
    <property type="entry name" value="RHODANESE_3"/>
    <property type="match status" value="2"/>
</dbReference>
<dbReference type="Proteomes" id="UP001143474">
    <property type="component" value="Unassembled WGS sequence"/>
</dbReference>
<evidence type="ECO:0000256" key="2">
    <source>
        <dbReference type="ARBA" id="ARBA00022737"/>
    </source>
</evidence>
<evidence type="ECO:0000256" key="1">
    <source>
        <dbReference type="ARBA" id="ARBA00022679"/>
    </source>
</evidence>
<dbReference type="GO" id="GO:0004792">
    <property type="term" value="F:thiosulfate-cyanide sulfurtransferase activity"/>
    <property type="evidence" value="ECO:0007669"/>
    <property type="project" value="TreeGrafter"/>
</dbReference>
<dbReference type="Pfam" id="PF00581">
    <property type="entry name" value="Rhodanese"/>
    <property type="match status" value="2"/>
</dbReference>
<feature type="domain" description="Rhodanese" evidence="3">
    <location>
        <begin position="157"/>
        <end position="268"/>
    </location>
</feature>
<dbReference type="Gene3D" id="3.40.250.10">
    <property type="entry name" value="Rhodanese-like domain"/>
    <property type="match status" value="2"/>
</dbReference>
<dbReference type="PANTHER" id="PTHR11364:SF27">
    <property type="entry name" value="SULFURTRANSFERASE"/>
    <property type="match status" value="1"/>
</dbReference>
<dbReference type="EMBL" id="BSEV01000014">
    <property type="protein sequence ID" value="GLK12037.1"/>
    <property type="molecule type" value="Genomic_DNA"/>
</dbReference>
<protein>
    <submittedName>
        <fullName evidence="4">Sulfurtransferase</fullName>
    </submittedName>
</protein>
<dbReference type="InterPro" id="IPR036873">
    <property type="entry name" value="Rhodanese-like_dom_sf"/>
</dbReference>
<keyword evidence="2" id="KW-0677">Repeat</keyword>
<dbReference type="CDD" id="cd01449">
    <property type="entry name" value="TST_Repeat_2"/>
    <property type="match status" value="1"/>
</dbReference>
<evidence type="ECO:0000313" key="4">
    <source>
        <dbReference type="EMBL" id="GLK12037.1"/>
    </source>
</evidence>
<dbReference type="InterPro" id="IPR001763">
    <property type="entry name" value="Rhodanese-like_dom"/>
</dbReference>
<gene>
    <name evidence="4" type="primary">sseA</name>
    <name evidence="4" type="ORF">GCM10017600_54450</name>
</gene>
<dbReference type="CDD" id="cd01448">
    <property type="entry name" value="TST_Repeat_1"/>
    <property type="match status" value="1"/>
</dbReference>
<dbReference type="InterPro" id="IPR045078">
    <property type="entry name" value="TST/MPST-like"/>
</dbReference>
<keyword evidence="1" id="KW-0808">Transferase</keyword>
<reference evidence="4" key="1">
    <citation type="journal article" date="2014" name="Int. J. Syst. Evol. Microbiol.">
        <title>Complete genome sequence of Corynebacterium casei LMG S-19264T (=DSM 44701T), isolated from a smear-ripened cheese.</title>
        <authorList>
            <consortium name="US DOE Joint Genome Institute (JGI-PGF)"/>
            <person name="Walter F."/>
            <person name="Albersmeier A."/>
            <person name="Kalinowski J."/>
            <person name="Ruckert C."/>
        </authorList>
    </citation>
    <scope>NUCLEOTIDE SEQUENCE</scope>
    <source>
        <strain evidence="4">VKM Ac-2007</strain>
    </source>
</reference>
<dbReference type="RefSeq" id="WP_271220381.1">
    <property type="nucleotide sequence ID" value="NZ_BAAAVD010000053.1"/>
</dbReference>
<dbReference type="PANTHER" id="PTHR11364">
    <property type="entry name" value="THIOSULFATE SULFERTANSFERASE"/>
    <property type="match status" value="1"/>
</dbReference>
<evidence type="ECO:0000313" key="5">
    <source>
        <dbReference type="Proteomes" id="UP001143474"/>
    </source>
</evidence>
<organism evidence="4 5">
    <name type="scientific">Streptosporangium carneum</name>
    <dbReference type="NCBI Taxonomy" id="47481"/>
    <lineage>
        <taxon>Bacteria</taxon>
        <taxon>Bacillati</taxon>
        <taxon>Actinomycetota</taxon>
        <taxon>Actinomycetes</taxon>
        <taxon>Streptosporangiales</taxon>
        <taxon>Streptosporangiaceae</taxon>
        <taxon>Streptosporangium</taxon>
    </lineage>
</organism>